<dbReference type="AlphaFoldDB" id="A0A450S2I0"/>
<protein>
    <recommendedName>
        <fullName evidence="2">DUF2281 domain-containing protein</fullName>
    </recommendedName>
</protein>
<dbReference type="EMBL" id="CAADEX010000011">
    <property type="protein sequence ID" value="VFJ45848.1"/>
    <property type="molecule type" value="Genomic_DNA"/>
</dbReference>
<sequence>MELSQIIEEIHLIPPDRLPEIHEFIHSLRPSPKTPPDDGTKIMKFAGCWRDMTDGEFEDFSQEVAMRRKQAFSGRASEASPQTDKA</sequence>
<gene>
    <name evidence="1" type="ORF">BECKDK2373B_GA0170837_101143</name>
</gene>
<reference evidence="1" key="1">
    <citation type="submission" date="2019-02" db="EMBL/GenBank/DDBJ databases">
        <authorList>
            <person name="Gruber-Vodicka R. H."/>
            <person name="Seah K. B. B."/>
        </authorList>
    </citation>
    <scope>NUCLEOTIDE SEQUENCE</scope>
    <source>
        <strain evidence="1">BECK_DK47</strain>
    </source>
</reference>
<organism evidence="1">
    <name type="scientific">Candidatus Kentrum sp. DK</name>
    <dbReference type="NCBI Taxonomy" id="2126562"/>
    <lineage>
        <taxon>Bacteria</taxon>
        <taxon>Pseudomonadati</taxon>
        <taxon>Pseudomonadota</taxon>
        <taxon>Gammaproteobacteria</taxon>
        <taxon>Candidatus Kentrum</taxon>
    </lineage>
</organism>
<accession>A0A450S2I0</accession>
<evidence type="ECO:0008006" key="2">
    <source>
        <dbReference type="Google" id="ProtNLM"/>
    </source>
</evidence>
<evidence type="ECO:0000313" key="1">
    <source>
        <dbReference type="EMBL" id="VFJ45848.1"/>
    </source>
</evidence>
<proteinExistence type="predicted"/>
<name>A0A450S2I0_9GAMM</name>